<proteinExistence type="predicted"/>
<name>A0A5H5B5A3_SALET</name>
<organism evidence="1">
    <name type="scientific">Salmonella enterica subsp. enterica serovar Glostrup</name>
    <dbReference type="NCBI Taxonomy" id="1151180"/>
    <lineage>
        <taxon>Bacteria</taxon>
        <taxon>Pseudomonadati</taxon>
        <taxon>Pseudomonadota</taxon>
        <taxon>Gammaproteobacteria</taxon>
        <taxon>Enterobacterales</taxon>
        <taxon>Enterobacteriaceae</taxon>
        <taxon>Salmonella</taxon>
    </lineage>
</organism>
<protein>
    <submittedName>
        <fullName evidence="1">Uncharacterized protein</fullName>
    </submittedName>
</protein>
<sequence>MSITLENGRINPDSLVTIEDHLRGLALANRTLDSIKEQLSRCSDKKSDWYRRATSAHKSWFWVRSRICEQLAILRRQEKDVNRLRWQYENEALLSQLKSQVSKEVFSECIRRAKNKAGQRLEQDFRAAMIEVGNE</sequence>
<reference evidence="1" key="1">
    <citation type="submission" date="2019-07" db="EMBL/GenBank/DDBJ databases">
        <authorList>
            <person name="Ashton P.M."/>
            <person name="Dallman T."/>
            <person name="Nair S."/>
            <person name="De Pinna E."/>
            <person name="Peters T."/>
            <person name="Grant K."/>
        </authorList>
    </citation>
    <scope>NUCLEOTIDE SEQUENCE</scope>
    <source>
        <strain evidence="1">773673</strain>
    </source>
</reference>
<accession>A0A5H5B5A3</accession>
<comment type="caution">
    <text evidence="1">The sequence shown here is derived from an EMBL/GenBank/DDBJ whole genome shotgun (WGS) entry which is preliminary data.</text>
</comment>
<dbReference type="AlphaFoldDB" id="A0A5H5B5A3"/>
<evidence type="ECO:0000313" key="1">
    <source>
        <dbReference type="EMBL" id="ECH0895158.1"/>
    </source>
</evidence>
<dbReference type="EMBL" id="AAIQMM010000009">
    <property type="protein sequence ID" value="ECH0895158.1"/>
    <property type="molecule type" value="Genomic_DNA"/>
</dbReference>
<gene>
    <name evidence="1" type="ORF">FPD99_14325</name>
</gene>